<dbReference type="InterPro" id="IPR000835">
    <property type="entry name" value="HTH_MarR-typ"/>
</dbReference>
<name>A0ABP4SRR4_9ACTN</name>
<dbReference type="RefSeq" id="WP_163568579.1">
    <property type="nucleotide sequence ID" value="NZ_BAAANY010000009.1"/>
</dbReference>
<evidence type="ECO:0000313" key="3">
    <source>
        <dbReference type="Proteomes" id="UP001500618"/>
    </source>
</evidence>
<protein>
    <submittedName>
        <fullName evidence="2">MarR family transcriptional regulator</fullName>
    </submittedName>
</protein>
<dbReference type="SUPFAM" id="SSF46785">
    <property type="entry name" value="Winged helix' DNA-binding domain"/>
    <property type="match status" value="1"/>
</dbReference>
<dbReference type="EMBL" id="BAAANY010000009">
    <property type="protein sequence ID" value="GAA1676135.1"/>
    <property type="molecule type" value="Genomic_DNA"/>
</dbReference>
<organism evidence="2 3">
    <name type="scientific">Fodinicola feengrottensis</name>
    <dbReference type="NCBI Taxonomy" id="435914"/>
    <lineage>
        <taxon>Bacteria</taxon>
        <taxon>Bacillati</taxon>
        <taxon>Actinomycetota</taxon>
        <taxon>Actinomycetes</taxon>
        <taxon>Mycobacteriales</taxon>
        <taxon>Fodinicola</taxon>
    </lineage>
</organism>
<keyword evidence="3" id="KW-1185">Reference proteome</keyword>
<dbReference type="Proteomes" id="UP001500618">
    <property type="component" value="Unassembled WGS sequence"/>
</dbReference>
<comment type="caution">
    <text evidence="2">The sequence shown here is derived from an EMBL/GenBank/DDBJ whole genome shotgun (WGS) entry which is preliminary data.</text>
</comment>
<dbReference type="PROSITE" id="PS50995">
    <property type="entry name" value="HTH_MARR_2"/>
    <property type="match status" value="1"/>
</dbReference>
<evidence type="ECO:0000313" key="2">
    <source>
        <dbReference type="EMBL" id="GAA1676135.1"/>
    </source>
</evidence>
<accession>A0ABP4SRR4</accession>
<dbReference type="InterPro" id="IPR036388">
    <property type="entry name" value="WH-like_DNA-bd_sf"/>
</dbReference>
<dbReference type="PANTHER" id="PTHR39515">
    <property type="entry name" value="CONSERVED PROTEIN"/>
    <property type="match status" value="1"/>
</dbReference>
<dbReference type="InterPro" id="IPR052526">
    <property type="entry name" value="HTH-type_Bedaq_tolerance"/>
</dbReference>
<gene>
    <name evidence="2" type="ORF">GCM10009765_26820</name>
</gene>
<dbReference type="InterPro" id="IPR036390">
    <property type="entry name" value="WH_DNA-bd_sf"/>
</dbReference>
<dbReference type="Pfam" id="PF01047">
    <property type="entry name" value="MarR"/>
    <property type="match status" value="1"/>
</dbReference>
<sequence length="161" mass="17424">MDTRLPAPAVPDHSAELDAEVAARLRLAIGRLARRIRLDTEPGLPPLQHAALATIELYGPLRLGELAQREGVTAPTISRVLAALEERKLVIRRHDPGDARSVLVALTVQGTQALAAVRSAHTAMLAARLRRLTSDQVLSLGAALPILELLIEDDPDRSRRP</sequence>
<dbReference type="PANTHER" id="PTHR39515:SF2">
    <property type="entry name" value="HTH-TYPE TRANSCRIPTIONAL REGULATOR RV0880"/>
    <property type="match status" value="1"/>
</dbReference>
<evidence type="ECO:0000259" key="1">
    <source>
        <dbReference type="PROSITE" id="PS50995"/>
    </source>
</evidence>
<proteinExistence type="predicted"/>
<dbReference type="Gene3D" id="1.10.10.10">
    <property type="entry name" value="Winged helix-like DNA-binding domain superfamily/Winged helix DNA-binding domain"/>
    <property type="match status" value="1"/>
</dbReference>
<feature type="domain" description="HTH marR-type" evidence="1">
    <location>
        <begin position="22"/>
        <end position="152"/>
    </location>
</feature>
<reference evidence="3" key="1">
    <citation type="journal article" date="2019" name="Int. J. Syst. Evol. Microbiol.">
        <title>The Global Catalogue of Microorganisms (GCM) 10K type strain sequencing project: providing services to taxonomists for standard genome sequencing and annotation.</title>
        <authorList>
            <consortium name="The Broad Institute Genomics Platform"/>
            <consortium name="The Broad Institute Genome Sequencing Center for Infectious Disease"/>
            <person name="Wu L."/>
            <person name="Ma J."/>
        </authorList>
    </citation>
    <scope>NUCLEOTIDE SEQUENCE [LARGE SCALE GENOMIC DNA]</scope>
    <source>
        <strain evidence="3">JCM 14718</strain>
    </source>
</reference>
<dbReference type="SMART" id="SM00347">
    <property type="entry name" value="HTH_MARR"/>
    <property type="match status" value="1"/>
</dbReference>